<dbReference type="eggNOG" id="COG0745">
    <property type="taxonomic scope" value="Bacteria"/>
</dbReference>
<dbReference type="SMART" id="SM00448">
    <property type="entry name" value="REC"/>
    <property type="match status" value="1"/>
</dbReference>
<dbReference type="Pfam" id="PF00072">
    <property type="entry name" value="Response_reg"/>
    <property type="match status" value="1"/>
</dbReference>
<evidence type="ECO:0000313" key="10">
    <source>
        <dbReference type="EMBL" id="AGU14787.1"/>
    </source>
</evidence>
<dbReference type="InterPro" id="IPR001867">
    <property type="entry name" value="OmpR/PhoB-type_DNA-bd"/>
</dbReference>
<gene>
    <name evidence="10" type="ORF">CARG_03175</name>
</gene>
<dbReference type="Pfam" id="PF00486">
    <property type="entry name" value="Trans_reg_C"/>
    <property type="match status" value="1"/>
</dbReference>
<evidence type="ECO:0000256" key="2">
    <source>
        <dbReference type="ARBA" id="ARBA00023012"/>
    </source>
</evidence>
<dbReference type="GO" id="GO:0006355">
    <property type="term" value="P:regulation of DNA-templated transcription"/>
    <property type="evidence" value="ECO:0007669"/>
    <property type="project" value="InterPro"/>
</dbReference>
<keyword evidence="5" id="KW-0804">Transcription</keyword>
<dbReference type="PROSITE" id="PS51755">
    <property type="entry name" value="OMPR_PHOB"/>
    <property type="match status" value="1"/>
</dbReference>
<proteinExistence type="predicted"/>
<evidence type="ECO:0000256" key="4">
    <source>
        <dbReference type="ARBA" id="ARBA00023125"/>
    </source>
</evidence>
<keyword evidence="11" id="KW-1185">Reference proteome</keyword>
<feature type="DNA-binding region" description="OmpR/PhoB-type" evidence="7">
    <location>
        <begin position="141"/>
        <end position="239"/>
    </location>
</feature>
<keyword evidence="3" id="KW-0805">Transcription regulation</keyword>
<reference evidence="10 11" key="1">
    <citation type="journal article" date="2013" name="Genome Announc.">
        <title>Whole-Genome Sequence of the Clinical Strain Corynebacterium argentoratense DSM 44202, Isolated from a Human Throat Specimen.</title>
        <authorList>
            <person name="Bomholt C."/>
            <person name="Glaub A."/>
            <person name="Gravermann K."/>
            <person name="Albersmeier A."/>
            <person name="Brinkrolf K."/>
            <person name="Ruckert C."/>
            <person name="Tauch A."/>
        </authorList>
    </citation>
    <scope>NUCLEOTIDE SEQUENCE [LARGE SCALE GENOMIC DNA]</scope>
    <source>
        <strain evidence="10">DSM 44202</strain>
    </source>
</reference>
<sequence>MHSPLGADEPSRSTVLVVDDDSTVRSVVVDYLKASEYDVTEVGDGLQALQLAQSQRWDLLILDLMLPSMDGLEILRRVRHSDPDTPVILLTAKGTESERILGLETGADDYMTKPFSPRELVLRANTIIRRTKAKAELEPDRDVISDGDLHVDLTARKASNGDEELSLTVREFDLLAHFMSHPNQVFSRDQLMGAVWGWEIGDPSTVTVHVRRLRSKIESDSTAPQRLVTVWGTGYRWEPQEG</sequence>
<dbReference type="GO" id="GO:0005829">
    <property type="term" value="C:cytosol"/>
    <property type="evidence" value="ECO:0007669"/>
    <property type="project" value="TreeGrafter"/>
</dbReference>
<dbReference type="GO" id="GO:0000156">
    <property type="term" value="F:phosphorelay response regulator activity"/>
    <property type="evidence" value="ECO:0007669"/>
    <property type="project" value="TreeGrafter"/>
</dbReference>
<dbReference type="Gene3D" id="3.40.50.2300">
    <property type="match status" value="1"/>
</dbReference>
<evidence type="ECO:0000256" key="5">
    <source>
        <dbReference type="ARBA" id="ARBA00023163"/>
    </source>
</evidence>
<feature type="modified residue" description="4-aspartylphosphate" evidence="6">
    <location>
        <position position="63"/>
    </location>
</feature>
<dbReference type="STRING" id="1348662.CARG_03175"/>
<dbReference type="FunFam" id="3.40.50.2300:FF:000001">
    <property type="entry name" value="DNA-binding response regulator PhoB"/>
    <property type="match status" value="1"/>
</dbReference>
<feature type="domain" description="OmpR/PhoB-type" evidence="9">
    <location>
        <begin position="141"/>
        <end position="239"/>
    </location>
</feature>
<name>U3GYU7_9CORY</name>
<dbReference type="FunFam" id="1.10.10.10:FF:000018">
    <property type="entry name" value="DNA-binding response regulator ResD"/>
    <property type="match status" value="1"/>
</dbReference>
<dbReference type="GO" id="GO:0032993">
    <property type="term" value="C:protein-DNA complex"/>
    <property type="evidence" value="ECO:0007669"/>
    <property type="project" value="TreeGrafter"/>
</dbReference>
<dbReference type="Gene3D" id="6.10.250.690">
    <property type="match status" value="1"/>
</dbReference>
<keyword evidence="1 6" id="KW-0597">Phosphoprotein</keyword>
<dbReference type="Proteomes" id="UP000016943">
    <property type="component" value="Chromosome"/>
</dbReference>
<feature type="domain" description="Response regulatory" evidence="8">
    <location>
        <begin position="14"/>
        <end position="128"/>
    </location>
</feature>
<dbReference type="GeneID" id="78249456"/>
<keyword evidence="4 7" id="KW-0238">DNA-binding</keyword>
<evidence type="ECO:0000256" key="1">
    <source>
        <dbReference type="ARBA" id="ARBA00022553"/>
    </source>
</evidence>
<dbReference type="KEGG" id="caz:CARG_03175"/>
<dbReference type="SMART" id="SM00862">
    <property type="entry name" value="Trans_reg_C"/>
    <property type="match status" value="1"/>
</dbReference>
<dbReference type="CDD" id="cd00383">
    <property type="entry name" value="trans_reg_C"/>
    <property type="match status" value="1"/>
</dbReference>
<dbReference type="AlphaFoldDB" id="U3GYU7"/>
<evidence type="ECO:0000256" key="7">
    <source>
        <dbReference type="PROSITE-ProRule" id="PRU01091"/>
    </source>
</evidence>
<evidence type="ECO:0000256" key="6">
    <source>
        <dbReference type="PROSITE-ProRule" id="PRU00169"/>
    </source>
</evidence>
<dbReference type="PATRIC" id="fig|1348662.3.peg.624"/>
<dbReference type="RefSeq" id="WP_020975938.1">
    <property type="nucleotide sequence ID" value="NC_022198.1"/>
</dbReference>
<dbReference type="InterPro" id="IPR011006">
    <property type="entry name" value="CheY-like_superfamily"/>
</dbReference>
<dbReference type="InterPro" id="IPR036388">
    <property type="entry name" value="WH-like_DNA-bd_sf"/>
</dbReference>
<protein>
    <recommendedName>
        <fullName evidence="12">Chemotaxis protein CheY</fullName>
    </recommendedName>
</protein>
<dbReference type="InterPro" id="IPR039420">
    <property type="entry name" value="WalR-like"/>
</dbReference>
<keyword evidence="2" id="KW-0902">Two-component regulatory system</keyword>
<evidence type="ECO:0008006" key="12">
    <source>
        <dbReference type="Google" id="ProtNLM"/>
    </source>
</evidence>
<dbReference type="SUPFAM" id="SSF52172">
    <property type="entry name" value="CheY-like"/>
    <property type="match status" value="1"/>
</dbReference>
<dbReference type="EMBL" id="CP006365">
    <property type="protein sequence ID" value="AGU14787.1"/>
    <property type="molecule type" value="Genomic_DNA"/>
</dbReference>
<dbReference type="CDD" id="cd17574">
    <property type="entry name" value="REC_OmpR"/>
    <property type="match status" value="1"/>
</dbReference>
<evidence type="ECO:0000259" key="9">
    <source>
        <dbReference type="PROSITE" id="PS51755"/>
    </source>
</evidence>
<evidence type="ECO:0000256" key="3">
    <source>
        <dbReference type="ARBA" id="ARBA00023015"/>
    </source>
</evidence>
<dbReference type="GO" id="GO:0000976">
    <property type="term" value="F:transcription cis-regulatory region binding"/>
    <property type="evidence" value="ECO:0007669"/>
    <property type="project" value="TreeGrafter"/>
</dbReference>
<dbReference type="HOGENOM" id="CLU_000445_30_4_11"/>
<dbReference type="PANTHER" id="PTHR48111:SF4">
    <property type="entry name" value="DNA-BINDING DUAL TRANSCRIPTIONAL REGULATOR OMPR"/>
    <property type="match status" value="1"/>
</dbReference>
<dbReference type="Gene3D" id="1.10.10.10">
    <property type="entry name" value="Winged helix-like DNA-binding domain superfamily/Winged helix DNA-binding domain"/>
    <property type="match status" value="1"/>
</dbReference>
<dbReference type="PROSITE" id="PS50110">
    <property type="entry name" value="RESPONSE_REGULATORY"/>
    <property type="match status" value="1"/>
</dbReference>
<accession>U3GYU7</accession>
<dbReference type="InterPro" id="IPR001789">
    <property type="entry name" value="Sig_transdc_resp-reg_receiver"/>
</dbReference>
<dbReference type="OrthoDB" id="5243815at2"/>
<evidence type="ECO:0000313" key="11">
    <source>
        <dbReference type="Proteomes" id="UP000016943"/>
    </source>
</evidence>
<dbReference type="PANTHER" id="PTHR48111">
    <property type="entry name" value="REGULATOR OF RPOS"/>
    <property type="match status" value="1"/>
</dbReference>
<evidence type="ECO:0000259" key="8">
    <source>
        <dbReference type="PROSITE" id="PS50110"/>
    </source>
</evidence>
<organism evidence="10 11">
    <name type="scientific">Corynebacterium argentoratense DSM 44202</name>
    <dbReference type="NCBI Taxonomy" id="1348662"/>
    <lineage>
        <taxon>Bacteria</taxon>
        <taxon>Bacillati</taxon>
        <taxon>Actinomycetota</taxon>
        <taxon>Actinomycetes</taxon>
        <taxon>Mycobacteriales</taxon>
        <taxon>Corynebacteriaceae</taxon>
        <taxon>Corynebacterium</taxon>
    </lineage>
</organism>